<protein>
    <submittedName>
        <fullName evidence="1">Uncharacterized protein</fullName>
    </submittedName>
</protein>
<evidence type="ECO:0000313" key="1">
    <source>
        <dbReference type="EMBL" id="GAA3688478.1"/>
    </source>
</evidence>
<reference evidence="2" key="1">
    <citation type="journal article" date="2019" name="Int. J. Syst. Evol. Microbiol.">
        <title>The Global Catalogue of Microorganisms (GCM) 10K type strain sequencing project: providing services to taxonomists for standard genome sequencing and annotation.</title>
        <authorList>
            <consortium name="The Broad Institute Genomics Platform"/>
            <consortium name="The Broad Institute Genome Sequencing Center for Infectious Disease"/>
            <person name="Wu L."/>
            <person name="Ma J."/>
        </authorList>
    </citation>
    <scope>NUCLEOTIDE SEQUENCE [LARGE SCALE GENOMIC DNA]</scope>
    <source>
        <strain evidence="2">JCM 16904</strain>
    </source>
</reference>
<accession>A0ABP7CH11</accession>
<evidence type="ECO:0000313" key="2">
    <source>
        <dbReference type="Proteomes" id="UP001500902"/>
    </source>
</evidence>
<proteinExistence type="predicted"/>
<comment type="caution">
    <text evidence="1">The sequence shown here is derived from an EMBL/GenBank/DDBJ whole genome shotgun (WGS) entry which is preliminary data.</text>
</comment>
<organism evidence="1 2">
    <name type="scientific">Nonomuraea antimicrobica</name>
    <dbReference type="NCBI Taxonomy" id="561173"/>
    <lineage>
        <taxon>Bacteria</taxon>
        <taxon>Bacillati</taxon>
        <taxon>Actinomycetota</taxon>
        <taxon>Actinomycetes</taxon>
        <taxon>Streptosporangiales</taxon>
        <taxon>Streptosporangiaceae</taxon>
        <taxon>Nonomuraea</taxon>
    </lineage>
</organism>
<name>A0ABP7CH11_9ACTN</name>
<sequence length="73" mass="7660">MIVGKVVANEASPVSTALPVVSSTNQGTARSETMFPVTERALAASKVMYGRLTRNAPGNGCRFSVAHGWPVVK</sequence>
<keyword evidence="2" id="KW-1185">Reference proteome</keyword>
<dbReference type="EMBL" id="BAAAZP010000109">
    <property type="protein sequence ID" value="GAA3688478.1"/>
    <property type="molecule type" value="Genomic_DNA"/>
</dbReference>
<gene>
    <name evidence="1" type="ORF">GCM10022224_062450</name>
</gene>
<dbReference type="Proteomes" id="UP001500902">
    <property type="component" value="Unassembled WGS sequence"/>
</dbReference>